<dbReference type="PANTHER" id="PTHR30413">
    <property type="entry name" value="INNER MEMBRANE TRANSPORT PERMEASE"/>
    <property type="match status" value="1"/>
</dbReference>
<feature type="transmembrane region" description="Helical" evidence="9">
    <location>
        <begin position="77"/>
        <end position="97"/>
    </location>
</feature>
<feature type="domain" description="ABC transmembrane type-2" evidence="10">
    <location>
        <begin position="44"/>
        <end position="279"/>
    </location>
</feature>
<feature type="transmembrane region" description="Helical" evidence="9">
    <location>
        <begin position="43"/>
        <end position="65"/>
    </location>
</feature>
<dbReference type="PANTHER" id="PTHR30413:SF8">
    <property type="entry name" value="TRANSPORT PERMEASE PROTEIN"/>
    <property type="match status" value="1"/>
</dbReference>
<dbReference type="GO" id="GO:0005886">
    <property type="term" value="C:plasma membrane"/>
    <property type="evidence" value="ECO:0007669"/>
    <property type="project" value="UniProtKB-SubCell"/>
</dbReference>
<comment type="caution">
    <text evidence="11">The sequence shown here is derived from an EMBL/GenBank/DDBJ whole genome shotgun (WGS) entry which is preliminary data.</text>
</comment>
<dbReference type="GO" id="GO:0140359">
    <property type="term" value="F:ABC-type transporter activity"/>
    <property type="evidence" value="ECO:0007669"/>
    <property type="project" value="InterPro"/>
</dbReference>
<evidence type="ECO:0000313" key="12">
    <source>
        <dbReference type="Proteomes" id="UP000014387"/>
    </source>
</evidence>
<keyword evidence="7 9" id="KW-1133">Transmembrane helix</keyword>
<feature type="transmembrane region" description="Helical" evidence="9">
    <location>
        <begin position="156"/>
        <end position="181"/>
    </location>
</feature>
<dbReference type="OrthoDB" id="9789409at2"/>
<comment type="subcellular location">
    <subcellularLocation>
        <location evidence="1">Cell inner membrane</location>
        <topology evidence="1">Multi-pass membrane protein</topology>
    </subcellularLocation>
    <subcellularLocation>
        <location evidence="9">Cell membrane</location>
        <topology evidence="9">Multi-pass membrane protein</topology>
    </subcellularLocation>
</comment>
<keyword evidence="8 9" id="KW-0472">Membrane</keyword>
<dbReference type="AlphaFoldDB" id="A0A9W5RE80"/>
<evidence type="ECO:0000256" key="6">
    <source>
        <dbReference type="ARBA" id="ARBA00022692"/>
    </source>
</evidence>
<comment type="similarity">
    <text evidence="2 9">Belongs to the ABC-2 integral membrane protein family.</text>
</comment>
<evidence type="ECO:0000256" key="8">
    <source>
        <dbReference type="ARBA" id="ARBA00023136"/>
    </source>
</evidence>
<accession>A0A9W5RE80</accession>
<organism evidence="11 12">
    <name type="scientific">Gleimia europaea ACS-120-V-Col10b</name>
    <dbReference type="NCBI Taxonomy" id="883069"/>
    <lineage>
        <taxon>Bacteria</taxon>
        <taxon>Bacillati</taxon>
        <taxon>Actinomycetota</taxon>
        <taxon>Actinomycetes</taxon>
        <taxon>Actinomycetales</taxon>
        <taxon>Actinomycetaceae</taxon>
        <taxon>Gleimia</taxon>
    </lineage>
</organism>
<dbReference type="PROSITE" id="PS51012">
    <property type="entry name" value="ABC_TM2"/>
    <property type="match status" value="1"/>
</dbReference>
<proteinExistence type="inferred from homology"/>
<evidence type="ECO:0000256" key="1">
    <source>
        <dbReference type="ARBA" id="ARBA00004429"/>
    </source>
</evidence>
<evidence type="ECO:0000259" key="10">
    <source>
        <dbReference type="PROSITE" id="PS51012"/>
    </source>
</evidence>
<feature type="transmembrane region" description="Helical" evidence="9">
    <location>
        <begin position="254"/>
        <end position="276"/>
    </location>
</feature>
<keyword evidence="3 9" id="KW-0813">Transport</keyword>
<dbReference type="InterPro" id="IPR013525">
    <property type="entry name" value="ABC2_TM"/>
</dbReference>
<dbReference type="InterPro" id="IPR047817">
    <property type="entry name" value="ABC2_TM_bact-type"/>
</dbReference>
<protein>
    <recommendedName>
        <fullName evidence="9">Transport permease protein</fullName>
    </recommendedName>
</protein>
<dbReference type="Pfam" id="PF01061">
    <property type="entry name" value="ABC2_membrane"/>
    <property type="match status" value="1"/>
</dbReference>
<dbReference type="EMBL" id="AGWN01000001">
    <property type="protein sequence ID" value="EPD30819.1"/>
    <property type="molecule type" value="Genomic_DNA"/>
</dbReference>
<dbReference type="RefSeq" id="WP_016443931.1">
    <property type="nucleotide sequence ID" value="NZ_KE150266.1"/>
</dbReference>
<evidence type="ECO:0000256" key="9">
    <source>
        <dbReference type="RuleBase" id="RU361157"/>
    </source>
</evidence>
<evidence type="ECO:0000256" key="4">
    <source>
        <dbReference type="ARBA" id="ARBA00022475"/>
    </source>
</evidence>
<feature type="transmembrane region" description="Helical" evidence="9">
    <location>
        <begin position="188"/>
        <end position="206"/>
    </location>
</feature>
<keyword evidence="4 9" id="KW-1003">Cell membrane</keyword>
<dbReference type="GO" id="GO:0015920">
    <property type="term" value="P:lipopolysaccharide transport"/>
    <property type="evidence" value="ECO:0007669"/>
    <property type="project" value="TreeGrafter"/>
</dbReference>
<evidence type="ECO:0000256" key="5">
    <source>
        <dbReference type="ARBA" id="ARBA00022519"/>
    </source>
</evidence>
<reference evidence="11 12" key="1">
    <citation type="submission" date="2013-05" db="EMBL/GenBank/DDBJ databases">
        <title>The Genome Sequence of Actinomyces europaeus ACS-120-V-COL10B.</title>
        <authorList>
            <consortium name="The Broad Institute Genomics Platform"/>
            <person name="Earl A."/>
            <person name="Ward D."/>
            <person name="Feldgarden M."/>
            <person name="Gevers D."/>
            <person name="Saerens B."/>
            <person name="Vaneechoutte M."/>
            <person name="Walker B."/>
            <person name="Young S."/>
            <person name="Zeng Q."/>
            <person name="Gargeya S."/>
            <person name="Fitzgerald M."/>
            <person name="Haas B."/>
            <person name="Abouelleil A."/>
            <person name="Allen A.W."/>
            <person name="Alvarado L."/>
            <person name="Arachchi H.M."/>
            <person name="Berlin A.M."/>
            <person name="Chapman S.B."/>
            <person name="Gainer-Dewar J."/>
            <person name="Goldberg J."/>
            <person name="Griggs A."/>
            <person name="Gujja S."/>
            <person name="Hansen M."/>
            <person name="Howarth C."/>
            <person name="Imamovic A."/>
            <person name="Ireland A."/>
            <person name="Larimer J."/>
            <person name="McCowan C."/>
            <person name="Murphy C."/>
            <person name="Pearson M."/>
            <person name="Poon T.W."/>
            <person name="Priest M."/>
            <person name="Roberts A."/>
            <person name="Saif S."/>
            <person name="Shea T."/>
            <person name="Sisk P."/>
            <person name="Sykes S."/>
            <person name="Wortman J."/>
            <person name="Nusbaum C."/>
            <person name="Birren B."/>
        </authorList>
    </citation>
    <scope>NUCLEOTIDE SEQUENCE [LARGE SCALE GENOMIC DNA]</scope>
    <source>
        <strain evidence="11 12">ACS-120-V-Col10b</strain>
    </source>
</reference>
<name>A0A9W5RE80_9ACTO</name>
<sequence>MTNSTDEFVRPGRSRGLLEVFDKRFLASLLVHKELRVRYRGSVLGMLWSYAKPAVQFLVFYLAIGKFMGMDRAIENYVIYMFAGVVAMNYFAEIFNNDTRSVVWNTPLVKKIYLPRELFPVASTWVAFVHFVPQLVILAGGALIFGWRPGLMELGLFIYVFLVLTIFGLGVGLLMGALNVFYRDAENFVELILMITTWASPVLYKWEMVYNFLGDGWLWKLYQLNPLTPVVEMFHIVFWEPTNLQEVATRPPDMFMWGAIAGVSAVVTLLLGEFVFRKLDPRFAQEL</sequence>
<keyword evidence="12" id="KW-1185">Reference proteome</keyword>
<keyword evidence="6 9" id="KW-0812">Transmembrane</keyword>
<keyword evidence="5" id="KW-0997">Cell inner membrane</keyword>
<gene>
    <name evidence="11" type="ORF">HMPREF9238_00574</name>
</gene>
<dbReference type="Proteomes" id="UP000014387">
    <property type="component" value="Unassembled WGS sequence"/>
</dbReference>
<evidence type="ECO:0000256" key="3">
    <source>
        <dbReference type="ARBA" id="ARBA00022448"/>
    </source>
</evidence>
<feature type="transmembrane region" description="Helical" evidence="9">
    <location>
        <begin position="118"/>
        <end position="144"/>
    </location>
</feature>
<evidence type="ECO:0000256" key="7">
    <source>
        <dbReference type="ARBA" id="ARBA00022989"/>
    </source>
</evidence>
<evidence type="ECO:0000313" key="11">
    <source>
        <dbReference type="EMBL" id="EPD30819.1"/>
    </source>
</evidence>
<evidence type="ECO:0000256" key="2">
    <source>
        <dbReference type="ARBA" id="ARBA00007783"/>
    </source>
</evidence>